<dbReference type="STRING" id="7375.A0A0L0CLC2"/>
<dbReference type="AlphaFoldDB" id="A0A0L0CLC2"/>
<protein>
    <submittedName>
        <fullName evidence="2">Uncharacterized protein</fullName>
    </submittedName>
</protein>
<feature type="region of interest" description="Disordered" evidence="1">
    <location>
        <begin position="399"/>
        <end position="424"/>
    </location>
</feature>
<keyword evidence="3" id="KW-1185">Reference proteome</keyword>
<dbReference type="EMBL" id="JRES01000234">
    <property type="protein sequence ID" value="KNC33095.1"/>
    <property type="molecule type" value="Genomic_DNA"/>
</dbReference>
<organism evidence="2 3">
    <name type="scientific">Lucilia cuprina</name>
    <name type="common">Green bottle fly</name>
    <name type="synonym">Australian sheep blowfly</name>
    <dbReference type="NCBI Taxonomy" id="7375"/>
    <lineage>
        <taxon>Eukaryota</taxon>
        <taxon>Metazoa</taxon>
        <taxon>Ecdysozoa</taxon>
        <taxon>Arthropoda</taxon>
        <taxon>Hexapoda</taxon>
        <taxon>Insecta</taxon>
        <taxon>Pterygota</taxon>
        <taxon>Neoptera</taxon>
        <taxon>Endopterygota</taxon>
        <taxon>Diptera</taxon>
        <taxon>Brachycera</taxon>
        <taxon>Muscomorpha</taxon>
        <taxon>Oestroidea</taxon>
        <taxon>Calliphoridae</taxon>
        <taxon>Luciliinae</taxon>
        <taxon>Lucilia</taxon>
    </lineage>
</organism>
<evidence type="ECO:0000313" key="2">
    <source>
        <dbReference type="EMBL" id="KNC33095.1"/>
    </source>
</evidence>
<accession>A0A0L0CLC2</accession>
<evidence type="ECO:0000313" key="3">
    <source>
        <dbReference type="Proteomes" id="UP000037069"/>
    </source>
</evidence>
<feature type="compositionally biased region" description="Polar residues" evidence="1">
    <location>
        <begin position="406"/>
        <end position="424"/>
    </location>
</feature>
<gene>
    <name evidence="2" type="ORF">FF38_04725</name>
</gene>
<evidence type="ECO:0000256" key="1">
    <source>
        <dbReference type="SAM" id="MobiDB-lite"/>
    </source>
</evidence>
<name>A0A0L0CLC2_LUCCU</name>
<dbReference type="Proteomes" id="UP000037069">
    <property type="component" value="Unassembled WGS sequence"/>
</dbReference>
<feature type="compositionally biased region" description="Polar residues" evidence="1">
    <location>
        <begin position="469"/>
        <end position="485"/>
    </location>
</feature>
<feature type="region of interest" description="Disordered" evidence="1">
    <location>
        <begin position="445"/>
        <end position="496"/>
    </location>
</feature>
<proteinExistence type="predicted"/>
<comment type="caution">
    <text evidence="2">The sequence shown here is derived from an EMBL/GenBank/DDBJ whole genome shotgun (WGS) entry which is preliminary data.</text>
</comment>
<reference evidence="2 3" key="1">
    <citation type="journal article" date="2015" name="Nat. Commun.">
        <title>Lucilia cuprina genome unlocks parasitic fly biology to underpin future interventions.</title>
        <authorList>
            <person name="Anstead C.A."/>
            <person name="Korhonen P.K."/>
            <person name="Young N.D."/>
            <person name="Hall R.S."/>
            <person name="Jex A.R."/>
            <person name="Murali S.C."/>
            <person name="Hughes D.S."/>
            <person name="Lee S.F."/>
            <person name="Perry T."/>
            <person name="Stroehlein A.J."/>
            <person name="Ansell B.R."/>
            <person name="Breugelmans B."/>
            <person name="Hofmann A."/>
            <person name="Qu J."/>
            <person name="Dugan S."/>
            <person name="Lee S.L."/>
            <person name="Chao H."/>
            <person name="Dinh H."/>
            <person name="Han Y."/>
            <person name="Doddapaneni H.V."/>
            <person name="Worley K.C."/>
            <person name="Muzny D.M."/>
            <person name="Ioannidis P."/>
            <person name="Waterhouse R.M."/>
            <person name="Zdobnov E.M."/>
            <person name="James P.J."/>
            <person name="Bagnall N.H."/>
            <person name="Kotze A.C."/>
            <person name="Gibbs R.A."/>
            <person name="Richards S."/>
            <person name="Batterham P."/>
            <person name="Gasser R.B."/>
        </authorList>
    </citation>
    <scope>NUCLEOTIDE SEQUENCE [LARGE SCALE GENOMIC DNA]</scope>
    <source>
        <strain evidence="2 3">LS</strain>
        <tissue evidence="2">Full body</tissue>
    </source>
</reference>
<sequence length="779" mass="88008">MYLLNDSDATYCSEVEELLKAPTALRRSQRLSQKPKRRNDCFPWNNVRILKNGLCFKAKERKNSENFAKNRASKSKKCTHDIFNTQVLGEEQVANNNVPLDLPNKSKVVKKQTFNGELDIFNVTPEVNSDKNKNVAEKANETAEDTTKSAKLNKAVVEPSKSNKILLDPLPPSEHINVHLNTNLNKNSKTIKAIDKDLHSKSFRRSCGTLVSNKGGVEAFSTIKPQIKELPLKSLKRSGSTLVSNKSIQLLSENSNTACKKRIKLLTQNRVTKNNSPTSNENKATKILGKIANKSSKDMPSKAKTTISKLSNSPVILNKLSNYSLKQTDLTDQNLNTTNVMKCNKSSKRTSHVFGNKNSEDLRSKKETIKTKLNISQDIFEKISNDTQMLKRSQKTLLSGKRKTNLVKNASNTESQTNEMQNSIQQIKSEQLTPLDTFAKTFEDNSSLTKGKRQTSLTKNHVTRETSKEQNNSSEIKSETFSSRPIDSGEKSYKKRSQITNKDYNILQELQNVTNNFQTYVTAQKSSNKINKINISQNTCITRSSNKLPNEKTQQLETNTQSVAENLTLNKNYLKSFDKTNIATNHNVYEKTLPANILPTPDDSTQEFIAKKSLLPLNYPSHFKYQLPPETVLTHSSNEQFQPLNVITPDDTPAFELLESSSSSPSLPESLCKLFENKNIKDILNVDKVSYRLYDYHVQALALMLNLNLEYLHKILNKIMNIKPNVLKNIDKVLKIPFVADHDLFAATSEESWDSGEVVFNSQNSKKRRFSVIGERIGY</sequence>
<dbReference type="OrthoDB" id="8070074at2759"/>
<feature type="compositionally biased region" description="Polar residues" evidence="1">
    <location>
        <begin position="445"/>
        <end position="460"/>
    </location>
</feature>